<accession>A0A1H2MVP2</accession>
<organism evidence="2 3">
    <name type="scientific">Pseudomonas vancouverensis</name>
    <dbReference type="NCBI Taxonomy" id="95300"/>
    <lineage>
        <taxon>Bacteria</taxon>
        <taxon>Pseudomonadati</taxon>
        <taxon>Pseudomonadota</taxon>
        <taxon>Gammaproteobacteria</taxon>
        <taxon>Pseudomonadales</taxon>
        <taxon>Pseudomonadaceae</taxon>
        <taxon>Pseudomonas</taxon>
    </lineage>
</organism>
<evidence type="ECO:0000313" key="2">
    <source>
        <dbReference type="EMBL" id="TDB67176.1"/>
    </source>
</evidence>
<sequence length="431" mass="41707">MSLKLNERYPGRFNNPSADYPQGYFKNRTSPTAKDGSYLEQDWANDKEGFFQSLISVAGLVPNGLVDKVGASQYYDALLNVLYAAARKTPVLNDTGTAGVYAAANTPALTALPATGYMQRVKIANLNPGASTYAPDGLAAKPIYGLGLQPLQGGELPAGVAVLMYLVQAGVNGGNGAWIIIESLGGAQQVAAATKSQHAMQFGQATGRLLRTTIYINNGGTLQASVDGGAFANVSSTFTPHPLALTAEGEVQGGGGGGGNAASTGASQVSAGAGGAAGGYARKRGAIASFAGQTISVGAGGSASVGGSSAIGLLVSASGGGLGQTGAAGSATNNPFGGSNGGVGTGGDLNALGGGGIYALYATAPISGKGGASLFGDGGPPTGGPPTTGSPGNAAVSYGAGGSGAANGASVATNSFGGAGKGGLVIIREYA</sequence>
<feature type="region of interest" description="Disordered" evidence="1">
    <location>
        <begin position="1"/>
        <end position="24"/>
    </location>
</feature>
<dbReference type="AlphaFoldDB" id="A0A1H2MVP2"/>
<name>A0A1H2MVP2_PSEVA</name>
<feature type="compositionally biased region" description="Low complexity" evidence="1">
    <location>
        <begin position="385"/>
        <end position="395"/>
    </location>
</feature>
<evidence type="ECO:0000256" key="1">
    <source>
        <dbReference type="SAM" id="MobiDB-lite"/>
    </source>
</evidence>
<protein>
    <submittedName>
        <fullName evidence="2">Uncharacterized protein</fullName>
    </submittedName>
</protein>
<feature type="compositionally biased region" description="Basic and acidic residues" evidence="1">
    <location>
        <begin position="1"/>
        <end position="10"/>
    </location>
</feature>
<gene>
    <name evidence="2" type="ORF">EIY72_03770</name>
</gene>
<dbReference type="EMBL" id="RRZK01000005">
    <property type="protein sequence ID" value="TDB67176.1"/>
    <property type="molecule type" value="Genomic_DNA"/>
</dbReference>
<comment type="caution">
    <text evidence="2">The sequence shown here is derived from an EMBL/GenBank/DDBJ whole genome shotgun (WGS) entry which is preliminary data.</text>
</comment>
<dbReference type="OrthoDB" id="9810174at2"/>
<dbReference type="STRING" id="95300.SAMN05216558_1322"/>
<feature type="region of interest" description="Disordered" evidence="1">
    <location>
        <begin position="373"/>
        <end position="395"/>
    </location>
</feature>
<keyword evidence="3" id="KW-1185">Reference proteome</keyword>
<dbReference type="Proteomes" id="UP000295254">
    <property type="component" value="Unassembled WGS sequence"/>
</dbReference>
<dbReference type="RefSeq" id="WP_093218231.1">
    <property type="nucleotide sequence ID" value="NZ_LT629803.1"/>
</dbReference>
<reference evidence="3" key="1">
    <citation type="journal article" date="2019" name="bioRxiv">
        <title>Bacterially produced spermidine induces plant systemic susceptibility to pathogens.</title>
        <authorList>
            <person name="Melnyk R.A."/>
            <person name="Beskrovnaya P.A."/>
            <person name="Liu Z."/>
            <person name="Song Y."/>
            <person name="Haney C.H."/>
        </authorList>
    </citation>
    <scope>NUCLEOTIDE SEQUENCE [LARGE SCALE GENOMIC DNA]</scope>
    <source>
        <strain evidence="3">Dha-51</strain>
    </source>
</reference>
<evidence type="ECO:0000313" key="3">
    <source>
        <dbReference type="Proteomes" id="UP000295254"/>
    </source>
</evidence>
<proteinExistence type="predicted"/>